<name>A0A1B6JDY2_9HEMI</name>
<gene>
    <name evidence="3" type="ORF">g.4808</name>
</gene>
<feature type="transmembrane region" description="Helical" evidence="2">
    <location>
        <begin position="121"/>
        <end position="147"/>
    </location>
</feature>
<feature type="region of interest" description="Disordered" evidence="1">
    <location>
        <begin position="1"/>
        <end position="39"/>
    </location>
</feature>
<accession>A0A1B6JDY2</accession>
<feature type="transmembrane region" description="Helical" evidence="2">
    <location>
        <begin position="154"/>
        <end position="179"/>
    </location>
</feature>
<feature type="transmembrane region" description="Helical" evidence="2">
    <location>
        <begin position="185"/>
        <end position="205"/>
    </location>
</feature>
<evidence type="ECO:0000256" key="2">
    <source>
        <dbReference type="SAM" id="Phobius"/>
    </source>
</evidence>
<dbReference type="EMBL" id="GECU01010533">
    <property type="protein sequence ID" value="JAS97173.1"/>
    <property type="molecule type" value="Transcribed_RNA"/>
</dbReference>
<keyword evidence="2" id="KW-0812">Transmembrane</keyword>
<evidence type="ECO:0000313" key="3">
    <source>
        <dbReference type="EMBL" id="JAS97173.1"/>
    </source>
</evidence>
<sequence length="228" mass="25358">MRREPEEIRLRETVGSVFGAEEGNARSSDSDGSSSGAKNVDRGILSRILRFLRCPEIMEFGRDVNFGCCCLSPKCSSILIGGICLVVCAVTTVLLCTELVALEYLENLHSVTKVKAEILNLMVFTGVLIFISLGGCCLAIALLLGVYKESTRLIFAWIVGTAASILVQFVAALVEVLGLEQPFRLYKFITMPFNIYFILIVHNYYSELRVYEDHKLLNNLNTQQEESN</sequence>
<organism evidence="3">
    <name type="scientific">Homalodisca liturata</name>
    <dbReference type="NCBI Taxonomy" id="320908"/>
    <lineage>
        <taxon>Eukaryota</taxon>
        <taxon>Metazoa</taxon>
        <taxon>Ecdysozoa</taxon>
        <taxon>Arthropoda</taxon>
        <taxon>Hexapoda</taxon>
        <taxon>Insecta</taxon>
        <taxon>Pterygota</taxon>
        <taxon>Neoptera</taxon>
        <taxon>Paraneoptera</taxon>
        <taxon>Hemiptera</taxon>
        <taxon>Auchenorrhyncha</taxon>
        <taxon>Membracoidea</taxon>
        <taxon>Cicadellidae</taxon>
        <taxon>Cicadellinae</taxon>
        <taxon>Proconiini</taxon>
        <taxon>Homalodisca</taxon>
    </lineage>
</organism>
<protein>
    <submittedName>
        <fullName evidence="3">Uncharacterized protein</fullName>
    </submittedName>
</protein>
<keyword evidence="2" id="KW-1133">Transmembrane helix</keyword>
<proteinExistence type="predicted"/>
<dbReference type="PANTHER" id="PTHR36694:SF11">
    <property type="entry name" value="LP21121P-RELATED"/>
    <property type="match status" value="1"/>
</dbReference>
<feature type="compositionally biased region" description="Basic and acidic residues" evidence="1">
    <location>
        <begin position="1"/>
        <end position="12"/>
    </location>
</feature>
<evidence type="ECO:0000256" key="1">
    <source>
        <dbReference type="SAM" id="MobiDB-lite"/>
    </source>
</evidence>
<keyword evidence="2" id="KW-0472">Membrane</keyword>
<reference evidence="3" key="1">
    <citation type="submission" date="2015-11" db="EMBL/GenBank/DDBJ databases">
        <title>De novo transcriptome assembly of four potential Pierce s Disease insect vectors from Arizona vineyards.</title>
        <authorList>
            <person name="Tassone E.E."/>
        </authorList>
    </citation>
    <scope>NUCLEOTIDE SEQUENCE</scope>
</reference>
<feature type="transmembrane region" description="Helical" evidence="2">
    <location>
        <begin position="78"/>
        <end position="101"/>
    </location>
</feature>
<dbReference type="PANTHER" id="PTHR36694">
    <property type="entry name" value="PASIFLORA 1, ISOFORM A-RELATED"/>
    <property type="match status" value="1"/>
</dbReference>
<dbReference type="AlphaFoldDB" id="A0A1B6JDY2"/>